<feature type="domain" description="HTH lysR-type" evidence="5">
    <location>
        <begin position="10"/>
        <end position="61"/>
    </location>
</feature>
<evidence type="ECO:0000259" key="5">
    <source>
        <dbReference type="PROSITE" id="PS50931"/>
    </source>
</evidence>
<evidence type="ECO:0000313" key="6">
    <source>
        <dbReference type="EMBL" id="BBP93459.1"/>
    </source>
</evidence>
<accession>A0A5S9MN17</accession>
<evidence type="ECO:0000256" key="4">
    <source>
        <dbReference type="ARBA" id="ARBA00023163"/>
    </source>
</evidence>
<evidence type="ECO:0000256" key="2">
    <source>
        <dbReference type="ARBA" id="ARBA00023015"/>
    </source>
</evidence>
<dbReference type="FunFam" id="1.10.10.10:FF:000001">
    <property type="entry name" value="LysR family transcriptional regulator"/>
    <property type="match status" value="1"/>
</dbReference>
<dbReference type="AlphaFoldDB" id="A0A5S9MN17"/>
<gene>
    <name evidence="6" type="ORF">BsIDN1_70770</name>
</gene>
<keyword evidence="4" id="KW-0804">Transcription</keyword>
<dbReference type="GO" id="GO:0000976">
    <property type="term" value="F:transcription cis-regulatory region binding"/>
    <property type="evidence" value="ECO:0007669"/>
    <property type="project" value="TreeGrafter"/>
</dbReference>
<sequence>MSTLITFQYKVFLTVVECGSFTKAGEKLGLTQSGVSHNIAKLESELGIVLLRRNRNGLSLTDAGERVMPHIRQIMHHAALLEQEAALIQGMEVGGIKIGTFPSFFQMSFHALFIVLRKSIRISSWSYMKEVMRRLRNGSLLARLMLVFYAVIEGI</sequence>
<dbReference type="Pfam" id="PF00126">
    <property type="entry name" value="HTH_1"/>
    <property type="match status" value="1"/>
</dbReference>
<dbReference type="Proteomes" id="UP000464658">
    <property type="component" value="Chromosome"/>
</dbReference>
<dbReference type="InterPro" id="IPR000847">
    <property type="entry name" value="LysR_HTH_N"/>
</dbReference>
<protein>
    <recommendedName>
        <fullName evidence="5">HTH lysR-type domain-containing protein</fullName>
    </recommendedName>
</protein>
<evidence type="ECO:0000313" key="7">
    <source>
        <dbReference type="Proteomes" id="UP000464658"/>
    </source>
</evidence>
<name>A0A5S9MN17_BACIA</name>
<dbReference type="InterPro" id="IPR036388">
    <property type="entry name" value="WH-like_DNA-bd_sf"/>
</dbReference>
<dbReference type="InterPro" id="IPR036390">
    <property type="entry name" value="WH_DNA-bd_sf"/>
</dbReference>
<proteinExistence type="inferred from homology"/>
<evidence type="ECO:0000256" key="1">
    <source>
        <dbReference type="ARBA" id="ARBA00009437"/>
    </source>
</evidence>
<dbReference type="PROSITE" id="PS50931">
    <property type="entry name" value="HTH_LYSR"/>
    <property type="match status" value="1"/>
</dbReference>
<dbReference type="EMBL" id="AP021906">
    <property type="protein sequence ID" value="BBP93459.1"/>
    <property type="molecule type" value="Genomic_DNA"/>
</dbReference>
<dbReference type="PANTHER" id="PTHR30126:SF91">
    <property type="entry name" value="LYSR FAMILY TRANSCRIPTIONAL REGULATOR"/>
    <property type="match status" value="1"/>
</dbReference>
<dbReference type="GO" id="GO:0003700">
    <property type="term" value="F:DNA-binding transcription factor activity"/>
    <property type="evidence" value="ECO:0007669"/>
    <property type="project" value="InterPro"/>
</dbReference>
<dbReference type="Gene3D" id="1.10.10.10">
    <property type="entry name" value="Winged helix-like DNA-binding domain superfamily/Winged helix DNA-binding domain"/>
    <property type="match status" value="1"/>
</dbReference>
<organism evidence="6 7">
    <name type="scientific">Bacillus safensis</name>
    <dbReference type="NCBI Taxonomy" id="561879"/>
    <lineage>
        <taxon>Bacteria</taxon>
        <taxon>Bacillati</taxon>
        <taxon>Bacillota</taxon>
        <taxon>Bacilli</taxon>
        <taxon>Bacillales</taxon>
        <taxon>Bacillaceae</taxon>
        <taxon>Bacillus</taxon>
    </lineage>
</organism>
<comment type="similarity">
    <text evidence="1">Belongs to the LysR transcriptional regulatory family.</text>
</comment>
<dbReference type="PRINTS" id="PR00039">
    <property type="entry name" value="HTHLYSR"/>
</dbReference>
<keyword evidence="3" id="KW-0238">DNA-binding</keyword>
<dbReference type="PANTHER" id="PTHR30126">
    <property type="entry name" value="HTH-TYPE TRANSCRIPTIONAL REGULATOR"/>
    <property type="match status" value="1"/>
</dbReference>
<keyword evidence="2" id="KW-0805">Transcription regulation</keyword>
<evidence type="ECO:0000256" key="3">
    <source>
        <dbReference type="ARBA" id="ARBA00023125"/>
    </source>
</evidence>
<reference evidence="6 7" key="1">
    <citation type="submission" date="2019-12" db="EMBL/GenBank/DDBJ databases">
        <title>Full genome sequence of a Bacillus safensis strain isolated from commercially available natto in Indonesia.</title>
        <authorList>
            <person name="Yoshida M."/>
            <person name="Uomi M."/>
            <person name="Waturangi D."/>
            <person name="Ekaputri J.J."/>
            <person name="Setiamarga D.H.E."/>
        </authorList>
    </citation>
    <scope>NUCLEOTIDE SEQUENCE [LARGE SCALE GENOMIC DNA]</scope>
    <source>
        <strain evidence="6 7">IDN1</strain>
    </source>
</reference>
<dbReference type="SUPFAM" id="SSF46785">
    <property type="entry name" value="Winged helix' DNA-binding domain"/>
    <property type="match status" value="1"/>
</dbReference>